<dbReference type="EMBL" id="CP089982">
    <property type="protein sequence ID" value="WXA97816.1"/>
    <property type="molecule type" value="Genomic_DNA"/>
</dbReference>
<sequence>MNTVHDLLRIGGALEEHGDAPAWVEGALRRAPWVVVRRGPSPPSCIAVGIRGSTRDQRFATFVRAERVLQCITPEHLATHRVWRASHRLRRIAALSALEAIAPVLDGTGLGWGPAGSVGFELASGVDTAREGSDLDLVIRAQTPLPRPQARALVAVLSRQPVAVDVRIETPAGAIALAELASSAPTILLRTHEGVRLVSDPWSIA</sequence>
<dbReference type="Pfam" id="PF10620">
    <property type="entry name" value="MdcG"/>
    <property type="match status" value="1"/>
</dbReference>
<feature type="domain" description="Phosphoribosyl-dephospho-CoA transferase MdcG N-terminal" evidence="4">
    <location>
        <begin position="4"/>
        <end position="74"/>
    </location>
</feature>
<proteinExistence type="predicted"/>
<keyword evidence="2" id="KW-0548">Nucleotidyltransferase</keyword>
<reference evidence="5 6" key="1">
    <citation type="submission" date="2021-12" db="EMBL/GenBank/DDBJ databases">
        <title>Discovery of the Pendulisporaceae a myxobacterial family with distinct sporulation behavior and unique specialized metabolism.</title>
        <authorList>
            <person name="Garcia R."/>
            <person name="Popoff A."/>
            <person name="Bader C.D."/>
            <person name="Loehr J."/>
            <person name="Walesch S."/>
            <person name="Walt C."/>
            <person name="Boldt J."/>
            <person name="Bunk B."/>
            <person name="Haeckl F.J.F.P.J."/>
            <person name="Gunesch A.P."/>
            <person name="Birkelbach J."/>
            <person name="Nuebel U."/>
            <person name="Pietschmann T."/>
            <person name="Bach T."/>
            <person name="Mueller R."/>
        </authorList>
    </citation>
    <scope>NUCLEOTIDE SEQUENCE [LARGE SCALE GENOMIC DNA]</scope>
    <source>
        <strain evidence="5 6">MSr12523</strain>
    </source>
</reference>
<evidence type="ECO:0000313" key="6">
    <source>
        <dbReference type="Proteomes" id="UP001379533"/>
    </source>
</evidence>
<keyword evidence="1" id="KW-0808">Transferase</keyword>
<protein>
    <submittedName>
        <fullName evidence="5">Malonate decarboxylase holo-ACP synthase</fullName>
    </submittedName>
</protein>
<dbReference type="NCBIfam" id="TIGR03135">
    <property type="entry name" value="malonate_mdcG"/>
    <property type="match status" value="1"/>
</dbReference>
<organism evidence="5 6">
    <name type="scientific">Pendulispora brunnea</name>
    <dbReference type="NCBI Taxonomy" id="2905690"/>
    <lineage>
        <taxon>Bacteria</taxon>
        <taxon>Pseudomonadati</taxon>
        <taxon>Myxococcota</taxon>
        <taxon>Myxococcia</taxon>
        <taxon>Myxococcales</taxon>
        <taxon>Sorangiineae</taxon>
        <taxon>Pendulisporaceae</taxon>
        <taxon>Pendulispora</taxon>
    </lineage>
</organism>
<gene>
    <name evidence="5" type="ORF">LZC95_13355</name>
</gene>
<dbReference type="InterPro" id="IPR049180">
    <property type="entry name" value="MdcG_C"/>
</dbReference>
<keyword evidence="6" id="KW-1185">Reference proteome</keyword>
<dbReference type="Pfam" id="PF20866">
    <property type="entry name" value="MdcG_N"/>
    <property type="match status" value="1"/>
</dbReference>
<dbReference type="NCBIfam" id="NF002332">
    <property type="entry name" value="PRK01293.1"/>
    <property type="match status" value="1"/>
</dbReference>
<dbReference type="InterPro" id="IPR048903">
    <property type="entry name" value="MdcG_N"/>
</dbReference>
<evidence type="ECO:0000259" key="3">
    <source>
        <dbReference type="Pfam" id="PF10620"/>
    </source>
</evidence>
<dbReference type="RefSeq" id="WP_394848435.1">
    <property type="nucleotide sequence ID" value="NZ_CP089982.1"/>
</dbReference>
<name>A0ABZ2KGL1_9BACT</name>
<evidence type="ECO:0000256" key="1">
    <source>
        <dbReference type="ARBA" id="ARBA00022679"/>
    </source>
</evidence>
<feature type="domain" description="Phosphoribosyl-dephospho-CoA transferase MdcG C-terminal" evidence="3">
    <location>
        <begin position="89"/>
        <end position="201"/>
    </location>
</feature>
<accession>A0ABZ2KGL1</accession>
<dbReference type="InterPro" id="IPR017557">
    <property type="entry name" value="Holo-ACP_synthase"/>
</dbReference>
<evidence type="ECO:0000313" key="5">
    <source>
        <dbReference type="EMBL" id="WXA97816.1"/>
    </source>
</evidence>
<evidence type="ECO:0000256" key="2">
    <source>
        <dbReference type="ARBA" id="ARBA00022695"/>
    </source>
</evidence>
<evidence type="ECO:0000259" key="4">
    <source>
        <dbReference type="Pfam" id="PF20866"/>
    </source>
</evidence>
<dbReference type="Proteomes" id="UP001379533">
    <property type="component" value="Chromosome"/>
</dbReference>